<name>A0A6A4A2C8_9STRA</name>
<comment type="caution">
    <text evidence="1">The sequence shown here is derived from an EMBL/GenBank/DDBJ whole genome shotgun (WGS) entry which is preliminary data.</text>
</comment>
<protein>
    <recommendedName>
        <fullName evidence="3">Reverse transcriptase RNase H-like domain-containing protein</fullName>
    </recommendedName>
</protein>
<reference evidence="1 2" key="1">
    <citation type="submission" date="2018-08" db="EMBL/GenBank/DDBJ databases">
        <title>Genomic investigation of the strawberry pathogen Phytophthora fragariae indicates pathogenicity is determined by transcriptional variation in three key races.</title>
        <authorList>
            <person name="Adams T.M."/>
            <person name="Armitage A.D."/>
            <person name="Sobczyk M.K."/>
            <person name="Bates H.J."/>
            <person name="Dunwell J.M."/>
            <person name="Nellist C.F."/>
            <person name="Harrison R.J."/>
        </authorList>
    </citation>
    <scope>NUCLEOTIDE SEQUENCE [LARGE SCALE GENOMIC DNA]</scope>
    <source>
        <strain evidence="1 2">BC-1</strain>
    </source>
</reference>
<evidence type="ECO:0008006" key="3">
    <source>
        <dbReference type="Google" id="ProtNLM"/>
    </source>
</evidence>
<dbReference type="AlphaFoldDB" id="A0A6A4A2C8"/>
<dbReference type="EMBL" id="QXGD01000158">
    <property type="protein sequence ID" value="KAE9250052.1"/>
    <property type="molecule type" value="Genomic_DNA"/>
</dbReference>
<accession>A0A6A4A2C8</accession>
<dbReference type="Proteomes" id="UP000440367">
    <property type="component" value="Unassembled WGS sequence"/>
</dbReference>
<proteinExistence type="predicted"/>
<organism evidence="1 2">
    <name type="scientific">Phytophthora fragariae</name>
    <dbReference type="NCBI Taxonomy" id="53985"/>
    <lineage>
        <taxon>Eukaryota</taxon>
        <taxon>Sar</taxon>
        <taxon>Stramenopiles</taxon>
        <taxon>Oomycota</taxon>
        <taxon>Peronosporomycetes</taxon>
        <taxon>Peronosporales</taxon>
        <taxon>Peronosporaceae</taxon>
        <taxon>Phytophthora</taxon>
    </lineage>
</organism>
<gene>
    <name evidence="1" type="ORF">PF002_g4963</name>
</gene>
<sequence length="77" mass="8737">MARWLSFFAEYNFVVHYKPGKNNILADALSRQAIDDEDEDDDHCAVCIASGINLTNVWIYATRSSRRTLTTRSTPAL</sequence>
<evidence type="ECO:0000313" key="2">
    <source>
        <dbReference type="Proteomes" id="UP000440367"/>
    </source>
</evidence>
<evidence type="ECO:0000313" key="1">
    <source>
        <dbReference type="EMBL" id="KAE9250052.1"/>
    </source>
</evidence>